<evidence type="ECO:0000256" key="1">
    <source>
        <dbReference type="ARBA" id="ARBA00004651"/>
    </source>
</evidence>
<dbReference type="SUPFAM" id="SSF158442">
    <property type="entry name" value="DsbB-like"/>
    <property type="match status" value="1"/>
</dbReference>
<keyword evidence="2" id="KW-1003">Cell membrane</keyword>
<evidence type="ECO:0000256" key="5">
    <source>
        <dbReference type="ARBA" id="ARBA00023136"/>
    </source>
</evidence>
<comment type="subcellular location">
    <subcellularLocation>
        <location evidence="1">Cell membrane</location>
        <topology evidence="1">Multi-pass membrane protein</topology>
    </subcellularLocation>
</comment>
<protein>
    <submittedName>
        <fullName evidence="7">Disulfide bond formation protein B</fullName>
    </submittedName>
</protein>
<dbReference type="Pfam" id="PF02600">
    <property type="entry name" value="DsbB"/>
    <property type="match status" value="1"/>
</dbReference>
<evidence type="ECO:0000256" key="2">
    <source>
        <dbReference type="ARBA" id="ARBA00022475"/>
    </source>
</evidence>
<evidence type="ECO:0000313" key="7">
    <source>
        <dbReference type="EMBL" id="MET1489419.1"/>
    </source>
</evidence>
<name>A0ABV2CND2_9RHOO</name>
<keyword evidence="3 6" id="KW-0812">Transmembrane</keyword>
<comment type="caution">
    <text evidence="7">The sequence shown here is derived from an EMBL/GenBank/DDBJ whole genome shotgun (WGS) entry which is preliminary data.</text>
</comment>
<accession>A0ABV2CND2</accession>
<dbReference type="Gene3D" id="1.20.1550.10">
    <property type="entry name" value="DsbB-like"/>
    <property type="match status" value="1"/>
</dbReference>
<dbReference type="PANTHER" id="PTHR36570">
    <property type="entry name" value="DISULFIDE BOND FORMATION PROTEIN B"/>
    <property type="match status" value="1"/>
</dbReference>
<proteinExistence type="predicted"/>
<keyword evidence="5 6" id="KW-0472">Membrane</keyword>
<feature type="transmembrane region" description="Helical" evidence="6">
    <location>
        <begin position="47"/>
        <end position="64"/>
    </location>
</feature>
<feature type="transmembrane region" description="Helical" evidence="6">
    <location>
        <begin position="12"/>
        <end position="35"/>
    </location>
</feature>
<organism evidence="7 8">
    <name type="scientific">Uliginosibacterium paludis</name>
    <dbReference type="NCBI Taxonomy" id="1615952"/>
    <lineage>
        <taxon>Bacteria</taxon>
        <taxon>Pseudomonadati</taxon>
        <taxon>Pseudomonadota</taxon>
        <taxon>Betaproteobacteria</taxon>
        <taxon>Rhodocyclales</taxon>
        <taxon>Zoogloeaceae</taxon>
        <taxon>Uliginosibacterium</taxon>
    </lineage>
</organism>
<keyword evidence="8" id="KW-1185">Reference proteome</keyword>
<sequence length="168" mass="18228">MLSRLFQANRRVVLLAFALFCFGSVGLAVLLGYLFDLEACSMCWFQRLGFLLAGSGFLLAAAWPPGAILTQRLGELGLLAGFASAARQSWLLIHPEQASGSCGAGLRYYLQIGNYEAFFKAGLVGGVECSENQPLFLGLQLPQWSLLAFCVIGLVYLTWLIGRRGAAR</sequence>
<dbReference type="InterPro" id="IPR050183">
    <property type="entry name" value="DsbB"/>
</dbReference>
<dbReference type="EMBL" id="JBEWLZ010000003">
    <property type="protein sequence ID" value="MET1489419.1"/>
    <property type="molecule type" value="Genomic_DNA"/>
</dbReference>
<keyword evidence="4 6" id="KW-1133">Transmembrane helix</keyword>
<evidence type="ECO:0000256" key="3">
    <source>
        <dbReference type="ARBA" id="ARBA00022692"/>
    </source>
</evidence>
<dbReference type="PANTHER" id="PTHR36570:SF3">
    <property type="entry name" value="DISULFIDE BOND FORMATION PROTEIN B"/>
    <property type="match status" value="1"/>
</dbReference>
<dbReference type="InterPro" id="IPR003752">
    <property type="entry name" value="DiS_bond_form_DsbB/BdbC"/>
</dbReference>
<gene>
    <name evidence="7" type="ORF">ABVT11_06240</name>
</gene>
<evidence type="ECO:0000256" key="6">
    <source>
        <dbReference type="SAM" id="Phobius"/>
    </source>
</evidence>
<evidence type="ECO:0000313" key="8">
    <source>
        <dbReference type="Proteomes" id="UP001548590"/>
    </source>
</evidence>
<dbReference type="InterPro" id="IPR023380">
    <property type="entry name" value="DsbB-like_sf"/>
</dbReference>
<reference evidence="7 8" key="1">
    <citation type="submission" date="2024-07" db="EMBL/GenBank/DDBJ databases">
        <title>Uliginosibacterium paludis KCTC:42655.</title>
        <authorList>
            <person name="Kim M.K."/>
        </authorList>
    </citation>
    <scope>NUCLEOTIDE SEQUENCE [LARGE SCALE GENOMIC DNA]</scope>
    <source>
        <strain evidence="7 8">KCTC 42655</strain>
    </source>
</reference>
<evidence type="ECO:0000256" key="4">
    <source>
        <dbReference type="ARBA" id="ARBA00022989"/>
    </source>
</evidence>
<feature type="transmembrane region" description="Helical" evidence="6">
    <location>
        <begin position="144"/>
        <end position="162"/>
    </location>
</feature>
<dbReference type="RefSeq" id="WP_345925519.1">
    <property type="nucleotide sequence ID" value="NZ_JBDIVF010000002.1"/>
</dbReference>
<dbReference type="Proteomes" id="UP001548590">
    <property type="component" value="Unassembled WGS sequence"/>
</dbReference>